<name>A0A919QE53_9ACTN</name>
<keyword evidence="2" id="KW-1185">Reference proteome</keyword>
<reference evidence="1" key="1">
    <citation type="submission" date="2021-01" db="EMBL/GenBank/DDBJ databases">
        <title>Whole genome shotgun sequence of Acrocarpospora phusangensis NBRC 108782.</title>
        <authorList>
            <person name="Komaki H."/>
            <person name="Tamura T."/>
        </authorList>
    </citation>
    <scope>NUCLEOTIDE SEQUENCE</scope>
    <source>
        <strain evidence="1">NBRC 108782</strain>
    </source>
</reference>
<comment type="caution">
    <text evidence="1">The sequence shown here is derived from an EMBL/GenBank/DDBJ whole genome shotgun (WGS) entry which is preliminary data.</text>
</comment>
<dbReference type="AlphaFoldDB" id="A0A919QE53"/>
<dbReference type="Proteomes" id="UP000640052">
    <property type="component" value="Unassembled WGS sequence"/>
</dbReference>
<sequence length="431" mass="45564">MTSDQAEAARYTECPVQGQASVGPGALILARIRAGGDIELPSDRSALAQAAQAAAASDRRLGELEVGPNRTILVRGWLDDAAPNPNLHPSAPAPTLSPISNLVWAACLGAAWPEPESDPFPGHPFSRHSILTTCTDLGADRNTVVSALDTTLPGAGLVRWSGARGTLGPAAAALPLTTWAQLRRIHDRLPQPTDSDSASASDEQETGSLPALSVAGVRWLTAEGRAPASDFDTTVRMIVCALDMADGSVDRDDLPMLADPTIQSTVESTLAQSGRSLISLSAREWITGYPDPIAEALVCEGTGTLHPTQRAVLALVLIHTVAIPRSKNPRLDDRWTSKNGVQLDKIIANRAINRTAATNALRALRRAGFIASAQSGGYVPGPALSRLTAKQRNMLWEDMIVLGRPHGNMAQRIRDARNDVTGVNEGAGKSR</sequence>
<accession>A0A919QE53</accession>
<gene>
    <name evidence="1" type="ORF">Aph01nite_29220</name>
</gene>
<proteinExistence type="predicted"/>
<evidence type="ECO:0000313" key="1">
    <source>
        <dbReference type="EMBL" id="GIH24612.1"/>
    </source>
</evidence>
<organism evidence="1 2">
    <name type="scientific">Acrocarpospora phusangensis</name>
    <dbReference type="NCBI Taxonomy" id="1070424"/>
    <lineage>
        <taxon>Bacteria</taxon>
        <taxon>Bacillati</taxon>
        <taxon>Actinomycetota</taxon>
        <taxon>Actinomycetes</taxon>
        <taxon>Streptosporangiales</taxon>
        <taxon>Streptosporangiaceae</taxon>
        <taxon>Acrocarpospora</taxon>
    </lineage>
</organism>
<dbReference type="EMBL" id="BOOA01000020">
    <property type="protein sequence ID" value="GIH24612.1"/>
    <property type="molecule type" value="Genomic_DNA"/>
</dbReference>
<protein>
    <submittedName>
        <fullName evidence="1">Uncharacterized protein</fullName>
    </submittedName>
</protein>
<evidence type="ECO:0000313" key="2">
    <source>
        <dbReference type="Proteomes" id="UP000640052"/>
    </source>
</evidence>